<sequence>MGLIELLVLLVVAAICGGIGQSLAGYTAGGCLTSIVVGFVGSYLGVLIARNLGLPELFALQIGGQSFPIIWSIIGATIFTLILALLNRLLVGRPRI</sequence>
<gene>
    <name evidence="2" type="ORF">NIES30_05220</name>
</gene>
<accession>A0A1U7J9B8</accession>
<keyword evidence="1" id="KW-0472">Membrane</keyword>
<feature type="transmembrane region" description="Helical" evidence="1">
    <location>
        <begin position="69"/>
        <end position="91"/>
    </location>
</feature>
<reference evidence="2 3" key="1">
    <citation type="submission" date="2016-11" db="EMBL/GenBank/DDBJ databases">
        <title>Draft Genome Sequences of Nine Cyanobacterial Strains from Diverse Habitats.</title>
        <authorList>
            <person name="Zhu T."/>
            <person name="Hou S."/>
            <person name="Lu X."/>
            <person name="Hess W.R."/>
        </authorList>
    </citation>
    <scope>NUCLEOTIDE SEQUENCE [LARGE SCALE GENOMIC DNA]</scope>
    <source>
        <strain evidence="2 3">NIES-30</strain>
    </source>
</reference>
<protein>
    <recommendedName>
        <fullName evidence="4">Transglycosylase</fullName>
    </recommendedName>
</protein>
<feature type="transmembrane region" description="Helical" evidence="1">
    <location>
        <begin position="6"/>
        <end position="24"/>
    </location>
</feature>
<keyword evidence="3" id="KW-1185">Reference proteome</keyword>
<dbReference type="RefSeq" id="WP_073607344.1">
    <property type="nucleotide sequence ID" value="NZ_MRCG01000002.1"/>
</dbReference>
<name>A0A1U7J9B8_9CYAN</name>
<comment type="caution">
    <text evidence="2">The sequence shown here is derived from an EMBL/GenBank/DDBJ whole genome shotgun (WGS) entry which is preliminary data.</text>
</comment>
<dbReference type="Proteomes" id="UP000185557">
    <property type="component" value="Unassembled WGS sequence"/>
</dbReference>
<keyword evidence="1" id="KW-0812">Transmembrane</keyword>
<feature type="transmembrane region" description="Helical" evidence="1">
    <location>
        <begin position="31"/>
        <end position="49"/>
    </location>
</feature>
<dbReference type="STRING" id="549789.NIES30_05220"/>
<dbReference type="AlphaFoldDB" id="A0A1U7J9B8"/>
<proteinExistence type="predicted"/>
<keyword evidence="1" id="KW-1133">Transmembrane helix</keyword>
<dbReference type="OrthoDB" id="532698at2"/>
<dbReference type="EMBL" id="MRCG01000002">
    <property type="protein sequence ID" value="OKH50103.1"/>
    <property type="molecule type" value="Genomic_DNA"/>
</dbReference>
<evidence type="ECO:0008006" key="4">
    <source>
        <dbReference type="Google" id="ProtNLM"/>
    </source>
</evidence>
<evidence type="ECO:0000313" key="3">
    <source>
        <dbReference type="Proteomes" id="UP000185557"/>
    </source>
</evidence>
<evidence type="ECO:0000256" key="1">
    <source>
        <dbReference type="SAM" id="Phobius"/>
    </source>
</evidence>
<organism evidence="2 3">
    <name type="scientific">Phormidium tenue NIES-30</name>
    <dbReference type="NCBI Taxonomy" id="549789"/>
    <lineage>
        <taxon>Bacteria</taxon>
        <taxon>Bacillati</taxon>
        <taxon>Cyanobacteriota</taxon>
        <taxon>Cyanophyceae</taxon>
        <taxon>Oscillatoriophycideae</taxon>
        <taxon>Oscillatoriales</taxon>
        <taxon>Oscillatoriaceae</taxon>
        <taxon>Phormidium</taxon>
    </lineage>
</organism>
<evidence type="ECO:0000313" key="2">
    <source>
        <dbReference type="EMBL" id="OKH50103.1"/>
    </source>
</evidence>